<sequence>MTETPIPSLLDITTQVCPITFVRAKLAVEKLKPGETLEIRLNSGEPLHNVPRSLAEHGYTVEMRGPERIDQPEGIHRIRVTK</sequence>
<evidence type="ECO:0000313" key="3">
    <source>
        <dbReference type="Proteomes" id="UP000197153"/>
    </source>
</evidence>
<feature type="domain" description="UPF0033" evidence="1">
    <location>
        <begin position="10"/>
        <end position="34"/>
    </location>
</feature>
<keyword evidence="3" id="KW-1185">Reference proteome</keyword>
<dbReference type="PROSITE" id="PS01148">
    <property type="entry name" value="UPF0033"/>
    <property type="match status" value="1"/>
</dbReference>
<protein>
    <submittedName>
        <fullName evidence="2">SirA protein</fullName>
    </submittedName>
</protein>
<evidence type="ECO:0000313" key="2">
    <source>
        <dbReference type="EMBL" id="ASG21722.1"/>
    </source>
</evidence>
<accession>A0A248JSM6</accession>
<dbReference type="InterPro" id="IPR001455">
    <property type="entry name" value="TusA-like"/>
</dbReference>
<organism evidence="2 3">
    <name type="scientific">Nitrospirillum viridazoti CBAmc</name>
    <dbReference type="NCBI Taxonomy" id="1441467"/>
    <lineage>
        <taxon>Bacteria</taxon>
        <taxon>Pseudomonadati</taxon>
        <taxon>Pseudomonadota</taxon>
        <taxon>Alphaproteobacteria</taxon>
        <taxon>Rhodospirillales</taxon>
        <taxon>Azospirillaceae</taxon>
        <taxon>Nitrospirillum</taxon>
        <taxon>Nitrospirillum viridazoti</taxon>
    </lineage>
</organism>
<reference evidence="2 3" key="1">
    <citation type="submission" date="2017-06" db="EMBL/GenBank/DDBJ databases">
        <title>Complete genome sequence of Nitrospirillum amazonense strain CBAmC, an endophytic nitrogen-fixing and plant growth-promoting bacterium, isolated from sugarcane.</title>
        <authorList>
            <person name="Schwab S."/>
            <person name="dos Santos Teixeira K.R."/>
            <person name="Simoes Araujo J.L."/>
            <person name="Soares Vidal M."/>
            <person name="Borges de Freitas H.R."/>
            <person name="Rivello Crivelaro A.L."/>
            <person name="Bueno de Camargo Nunes A."/>
            <person name="dos Santos C.M."/>
            <person name="Palmeira da Silva Rosa D."/>
            <person name="da Silva Padilha D."/>
            <person name="da Silva E."/>
            <person name="Araujo Terra L."/>
            <person name="Soares Mendes V."/>
            <person name="Farinelli L."/>
            <person name="Magalhaes Cruz L."/>
            <person name="Baldani J.I."/>
        </authorList>
    </citation>
    <scope>NUCLEOTIDE SEQUENCE [LARGE SCALE GENOMIC DNA]</scope>
    <source>
        <strain evidence="2 3">CBAmC</strain>
    </source>
</reference>
<gene>
    <name evidence="2" type="ORF">Y958_00085</name>
</gene>
<evidence type="ECO:0000259" key="1">
    <source>
        <dbReference type="PROSITE" id="PS01148"/>
    </source>
</evidence>
<dbReference type="AlphaFoldDB" id="A0A248JSM6"/>
<dbReference type="CDD" id="cd00291">
    <property type="entry name" value="SirA_YedF_YeeD"/>
    <property type="match status" value="1"/>
</dbReference>
<dbReference type="Pfam" id="PF01206">
    <property type="entry name" value="TusA"/>
    <property type="match status" value="1"/>
</dbReference>
<dbReference type="SUPFAM" id="SSF64307">
    <property type="entry name" value="SirA-like"/>
    <property type="match status" value="1"/>
</dbReference>
<dbReference type="Gene3D" id="3.30.110.40">
    <property type="entry name" value="TusA-like domain"/>
    <property type="match status" value="1"/>
</dbReference>
<dbReference type="KEGG" id="nao:Y958_00085"/>
<name>A0A248JSM6_9PROT</name>
<dbReference type="EMBL" id="CP022110">
    <property type="protein sequence ID" value="ASG21722.1"/>
    <property type="molecule type" value="Genomic_DNA"/>
</dbReference>
<dbReference type="Proteomes" id="UP000197153">
    <property type="component" value="Chromosome 1"/>
</dbReference>
<dbReference type="InterPro" id="IPR036868">
    <property type="entry name" value="TusA-like_sf"/>
</dbReference>
<proteinExistence type="predicted"/>